<organism evidence="1 2">
    <name type="scientific">Platanthera zijinensis</name>
    <dbReference type="NCBI Taxonomy" id="2320716"/>
    <lineage>
        <taxon>Eukaryota</taxon>
        <taxon>Viridiplantae</taxon>
        <taxon>Streptophyta</taxon>
        <taxon>Embryophyta</taxon>
        <taxon>Tracheophyta</taxon>
        <taxon>Spermatophyta</taxon>
        <taxon>Magnoliopsida</taxon>
        <taxon>Liliopsida</taxon>
        <taxon>Asparagales</taxon>
        <taxon>Orchidaceae</taxon>
        <taxon>Orchidoideae</taxon>
        <taxon>Orchideae</taxon>
        <taxon>Orchidinae</taxon>
        <taxon>Platanthera</taxon>
    </lineage>
</organism>
<accession>A0AAP0B8T9</accession>
<evidence type="ECO:0000313" key="1">
    <source>
        <dbReference type="EMBL" id="KAK8933729.1"/>
    </source>
</evidence>
<gene>
    <name evidence="1" type="ORF">KSP39_PZI015989</name>
</gene>
<comment type="caution">
    <text evidence="1">The sequence shown here is derived from an EMBL/GenBank/DDBJ whole genome shotgun (WGS) entry which is preliminary data.</text>
</comment>
<dbReference type="EMBL" id="JBBWWQ010000013">
    <property type="protein sequence ID" value="KAK8933729.1"/>
    <property type="molecule type" value="Genomic_DNA"/>
</dbReference>
<keyword evidence="2" id="KW-1185">Reference proteome</keyword>
<proteinExistence type="predicted"/>
<dbReference type="Proteomes" id="UP001418222">
    <property type="component" value="Unassembled WGS sequence"/>
</dbReference>
<dbReference type="AlphaFoldDB" id="A0AAP0B8T9"/>
<evidence type="ECO:0000313" key="2">
    <source>
        <dbReference type="Proteomes" id="UP001418222"/>
    </source>
</evidence>
<protein>
    <submittedName>
        <fullName evidence="1">Uncharacterized protein</fullName>
    </submittedName>
</protein>
<sequence>MAMVGKVTCFPLPRLLVPLPLRPPHQRRLLRQRNLCWEPPFIPTPRSSLPILCLPCQSPIPLLPSLRFHALVPVKDGGLQRGKA</sequence>
<name>A0AAP0B8T9_9ASPA</name>
<reference evidence="1 2" key="1">
    <citation type="journal article" date="2022" name="Nat. Plants">
        <title>Genomes of leafy and leafless Platanthera orchids illuminate the evolution of mycoheterotrophy.</title>
        <authorList>
            <person name="Li M.H."/>
            <person name="Liu K.W."/>
            <person name="Li Z."/>
            <person name="Lu H.C."/>
            <person name="Ye Q.L."/>
            <person name="Zhang D."/>
            <person name="Wang J.Y."/>
            <person name="Li Y.F."/>
            <person name="Zhong Z.M."/>
            <person name="Liu X."/>
            <person name="Yu X."/>
            <person name="Liu D.K."/>
            <person name="Tu X.D."/>
            <person name="Liu B."/>
            <person name="Hao Y."/>
            <person name="Liao X.Y."/>
            <person name="Jiang Y.T."/>
            <person name="Sun W.H."/>
            <person name="Chen J."/>
            <person name="Chen Y.Q."/>
            <person name="Ai Y."/>
            <person name="Zhai J.W."/>
            <person name="Wu S.S."/>
            <person name="Zhou Z."/>
            <person name="Hsiao Y.Y."/>
            <person name="Wu W.L."/>
            <person name="Chen Y.Y."/>
            <person name="Lin Y.F."/>
            <person name="Hsu J.L."/>
            <person name="Li C.Y."/>
            <person name="Wang Z.W."/>
            <person name="Zhao X."/>
            <person name="Zhong W.Y."/>
            <person name="Ma X.K."/>
            <person name="Ma L."/>
            <person name="Huang J."/>
            <person name="Chen G.Z."/>
            <person name="Huang M.Z."/>
            <person name="Huang L."/>
            <person name="Peng D.H."/>
            <person name="Luo Y.B."/>
            <person name="Zou S.Q."/>
            <person name="Chen S.P."/>
            <person name="Lan S."/>
            <person name="Tsai W.C."/>
            <person name="Van de Peer Y."/>
            <person name="Liu Z.J."/>
        </authorList>
    </citation>
    <scope>NUCLEOTIDE SEQUENCE [LARGE SCALE GENOMIC DNA]</scope>
    <source>
        <strain evidence="1">Lor287</strain>
    </source>
</reference>